<dbReference type="EMBL" id="UZAE01014520">
    <property type="protein sequence ID" value="VDO13681.1"/>
    <property type="molecule type" value="Genomic_DNA"/>
</dbReference>
<proteinExistence type="predicted"/>
<evidence type="ECO:0000256" key="1">
    <source>
        <dbReference type="SAM" id="MobiDB-lite"/>
    </source>
</evidence>
<dbReference type="WBParaSite" id="HNAJ_0001266801-mRNA-1">
    <property type="protein sequence ID" value="HNAJ_0001266801-mRNA-1"/>
    <property type="gene ID" value="HNAJ_0001266801"/>
</dbReference>
<sequence length="80" mass="8443">MSTTSTFLQIPPTLPPPTTDQQQDAARIHSITAVQPSSTKNIFRSITSIHRSTSALPASHLDLDIASSAGLQMSVGPTLT</sequence>
<organism evidence="4">
    <name type="scientific">Rodentolepis nana</name>
    <name type="common">Dwarf tapeworm</name>
    <name type="synonym">Hymenolepis nana</name>
    <dbReference type="NCBI Taxonomy" id="102285"/>
    <lineage>
        <taxon>Eukaryota</taxon>
        <taxon>Metazoa</taxon>
        <taxon>Spiralia</taxon>
        <taxon>Lophotrochozoa</taxon>
        <taxon>Platyhelminthes</taxon>
        <taxon>Cestoda</taxon>
        <taxon>Eucestoda</taxon>
        <taxon>Cyclophyllidea</taxon>
        <taxon>Hymenolepididae</taxon>
        <taxon>Rodentolepis</taxon>
    </lineage>
</organism>
<dbReference type="OrthoDB" id="6284695at2759"/>
<reference evidence="2 3" key="2">
    <citation type="submission" date="2018-11" db="EMBL/GenBank/DDBJ databases">
        <authorList>
            <consortium name="Pathogen Informatics"/>
        </authorList>
    </citation>
    <scope>NUCLEOTIDE SEQUENCE [LARGE SCALE GENOMIC DNA]</scope>
</reference>
<keyword evidence="3" id="KW-1185">Reference proteome</keyword>
<evidence type="ECO:0000313" key="2">
    <source>
        <dbReference type="EMBL" id="VDO13681.1"/>
    </source>
</evidence>
<gene>
    <name evidence="2" type="ORF">HNAJ_LOCUS12646</name>
</gene>
<dbReference type="AlphaFoldDB" id="A0A0R3TXS3"/>
<feature type="region of interest" description="Disordered" evidence="1">
    <location>
        <begin position="1"/>
        <end position="25"/>
    </location>
</feature>
<feature type="compositionally biased region" description="Low complexity" evidence="1">
    <location>
        <begin position="1"/>
        <end position="11"/>
    </location>
</feature>
<accession>A0A0R3TXS3</accession>
<name>A0A0R3TXS3_RODNA</name>
<evidence type="ECO:0000313" key="3">
    <source>
        <dbReference type="Proteomes" id="UP000278807"/>
    </source>
</evidence>
<reference evidence="4" key="1">
    <citation type="submission" date="2017-02" db="UniProtKB">
        <authorList>
            <consortium name="WormBaseParasite"/>
        </authorList>
    </citation>
    <scope>IDENTIFICATION</scope>
</reference>
<protein>
    <submittedName>
        <fullName evidence="2 4">Uncharacterized protein</fullName>
    </submittedName>
</protein>
<dbReference type="Proteomes" id="UP000278807">
    <property type="component" value="Unassembled WGS sequence"/>
</dbReference>
<evidence type="ECO:0000313" key="4">
    <source>
        <dbReference type="WBParaSite" id="HNAJ_0001266801-mRNA-1"/>
    </source>
</evidence>